<evidence type="ECO:0000313" key="3">
    <source>
        <dbReference type="Proteomes" id="UP000507222"/>
    </source>
</evidence>
<accession>A0A6J5Y466</accession>
<organism evidence="2 4">
    <name type="scientific">Prunus armeniaca</name>
    <name type="common">Apricot</name>
    <name type="synonym">Armeniaca vulgaris</name>
    <dbReference type="NCBI Taxonomy" id="36596"/>
    <lineage>
        <taxon>Eukaryota</taxon>
        <taxon>Viridiplantae</taxon>
        <taxon>Streptophyta</taxon>
        <taxon>Embryophyta</taxon>
        <taxon>Tracheophyta</taxon>
        <taxon>Spermatophyta</taxon>
        <taxon>Magnoliopsida</taxon>
        <taxon>eudicotyledons</taxon>
        <taxon>Gunneridae</taxon>
        <taxon>Pentapetalae</taxon>
        <taxon>rosids</taxon>
        <taxon>fabids</taxon>
        <taxon>Rosales</taxon>
        <taxon>Rosaceae</taxon>
        <taxon>Amygdaloideae</taxon>
        <taxon>Amygdaleae</taxon>
        <taxon>Prunus</taxon>
    </lineage>
</organism>
<dbReference type="EMBL" id="CAEKKB010000007">
    <property type="protein sequence ID" value="CAB4319197.1"/>
    <property type="molecule type" value="Genomic_DNA"/>
</dbReference>
<evidence type="ECO:0000313" key="1">
    <source>
        <dbReference type="EMBL" id="CAB4288719.1"/>
    </source>
</evidence>
<name>A0A6J5Y466_PRUAR</name>
<gene>
    <name evidence="1" type="ORF">CURHAP_LOCUS46927</name>
    <name evidence="2" type="ORF">ORAREDHAP_LOCUS46377</name>
</gene>
<dbReference type="Proteomes" id="UP000507245">
    <property type="component" value="Unassembled WGS sequence"/>
</dbReference>
<protein>
    <submittedName>
        <fullName evidence="2">Uncharacterized protein</fullName>
    </submittedName>
</protein>
<sequence length="88" mass="9850">MGFIPPPPPPNVVKIGFMNLRHIKFSQSSISMLNAQYSAGGIWRNQDISRPEIATITIPPTLHGKRIAIDIILTLELIIKFMTSLFFS</sequence>
<proteinExistence type="predicted"/>
<dbReference type="EMBL" id="CAEKDK010000007">
    <property type="protein sequence ID" value="CAB4288719.1"/>
    <property type="molecule type" value="Genomic_DNA"/>
</dbReference>
<keyword evidence="4" id="KW-1185">Reference proteome</keyword>
<evidence type="ECO:0000313" key="4">
    <source>
        <dbReference type="Proteomes" id="UP000507245"/>
    </source>
</evidence>
<dbReference type="Proteomes" id="UP000507222">
    <property type="component" value="Unassembled WGS sequence"/>
</dbReference>
<evidence type="ECO:0000313" key="2">
    <source>
        <dbReference type="EMBL" id="CAB4319197.1"/>
    </source>
</evidence>
<reference evidence="4" key="1">
    <citation type="journal article" date="2020" name="Genome Biol.">
        <title>Gamete binning: chromosome-level and haplotype-resolved genome assembly enabled by high-throughput single-cell sequencing of gamete genomes.</title>
        <authorList>
            <person name="Campoy J.A."/>
            <person name="Sun H."/>
            <person name="Goel M."/>
            <person name="Jiao W.-B."/>
            <person name="Folz-Donahue K."/>
            <person name="Wang N."/>
            <person name="Rubio M."/>
            <person name="Liu C."/>
            <person name="Kukat C."/>
            <person name="Ruiz D."/>
            <person name="Huettel B."/>
            <person name="Schneeberger K."/>
        </authorList>
    </citation>
    <scope>NUCLEOTIDE SEQUENCE [LARGE SCALE GENOMIC DNA]</scope>
    <source>
        <strain evidence="4">cv. Rojo Pasion</strain>
    </source>
</reference>
<dbReference type="AlphaFoldDB" id="A0A6J5Y466"/>
<reference evidence="2 3" key="2">
    <citation type="submission" date="2020-05" db="EMBL/GenBank/DDBJ databases">
        <authorList>
            <person name="Campoy J."/>
            <person name="Schneeberger K."/>
            <person name="Spophaly S."/>
        </authorList>
    </citation>
    <scope>NUCLEOTIDE SEQUENCE [LARGE SCALE GENOMIC DNA]</scope>
    <source>
        <strain evidence="2">PruArmRojPasFocal</strain>
    </source>
</reference>